<gene>
    <name evidence="1" type="ORF">HNR72_006887</name>
</gene>
<accession>A0AA89TKY9</accession>
<comment type="caution">
    <text evidence="1">The sequence shown here is derived from an EMBL/GenBank/DDBJ whole genome shotgun (WGS) entry which is preliminary data.</text>
</comment>
<name>A0AA89TKY9_STRCU</name>
<sequence length="74" mass="7625">MANAADAEAKSPLSPMATFDSLTVSDIPAAHKDGIPRPSSQPAGLHRLNDLGRLNTRVRAQSAVARNCVAASSA</sequence>
<dbReference type="GeneID" id="93843307"/>
<dbReference type="EMBL" id="JACHLX010000001">
    <property type="protein sequence ID" value="MBB5815859.1"/>
    <property type="molecule type" value="Genomic_DNA"/>
</dbReference>
<protein>
    <submittedName>
        <fullName evidence="1">Uncharacterized protein</fullName>
    </submittedName>
</protein>
<keyword evidence="2" id="KW-1185">Reference proteome</keyword>
<dbReference type="RefSeq" id="WP_311241154.1">
    <property type="nucleotide sequence ID" value="NZ_BAABFE010000005.1"/>
</dbReference>
<evidence type="ECO:0000313" key="2">
    <source>
        <dbReference type="Proteomes" id="UP000579531"/>
    </source>
</evidence>
<organism evidence="1 2">
    <name type="scientific">Streptomyces collinus</name>
    <dbReference type="NCBI Taxonomy" id="42684"/>
    <lineage>
        <taxon>Bacteria</taxon>
        <taxon>Bacillati</taxon>
        <taxon>Actinomycetota</taxon>
        <taxon>Actinomycetes</taxon>
        <taxon>Kitasatosporales</taxon>
        <taxon>Streptomycetaceae</taxon>
        <taxon>Streptomyces</taxon>
    </lineage>
</organism>
<dbReference type="Proteomes" id="UP000579531">
    <property type="component" value="Unassembled WGS sequence"/>
</dbReference>
<proteinExistence type="predicted"/>
<dbReference type="AlphaFoldDB" id="A0AA89TKY9"/>
<evidence type="ECO:0000313" key="1">
    <source>
        <dbReference type="EMBL" id="MBB5815859.1"/>
    </source>
</evidence>
<reference evidence="1 2" key="1">
    <citation type="submission" date="2020-08" db="EMBL/GenBank/DDBJ databases">
        <title>Sequencing the genomes of 1000 actinobacteria strains.</title>
        <authorList>
            <person name="Klenk H.-P."/>
        </authorList>
    </citation>
    <scope>NUCLEOTIDE SEQUENCE [LARGE SCALE GENOMIC DNA]</scope>
    <source>
        <strain evidence="1 2">DSM 40129</strain>
    </source>
</reference>